<reference evidence="5 6" key="1">
    <citation type="submission" date="2017-09" db="EMBL/GenBank/DDBJ databases">
        <authorList>
            <person name="Lee N."/>
            <person name="Cho B.-K."/>
        </authorList>
    </citation>
    <scope>NUCLEOTIDE SEQUENCE [LARGE SCALE GENOMIC DNA]</scope>
    <source>
        <strain evidence="5 6">ATCC 27476</strain>
    </source>
</reference>
<evidence type="ECO:0000256" key="1">
    <source>
        <dbReference type="ARBA" id="ARBA00008668"/>
    </source>
</evidence>
<dbReference type="RefSeq" id="WP_132759089.1">
    <property type="nucleotide sequence ID" value="NZ_BNBW01000020.1"/>
</dbReference>
<keyword evidence="6" id="KW-1185">Reference proteome</keyword>
<organism evidence="5 6">
    <name type="scientific">Streptomyces vinaceus</name>
    <dbReference type="NCBI Taxonomy" id="1960"/>
    <lineage>
        <taxon>Bacteria</taxon>
        <taxon>Bacillati</taxon>
        <taxon>Actinomycetota</taxon>
        <taxon>Actinomycetes</taxon>
        <taxon>Kitasatosporales</taxon>
        <taxon>Streptomycetaceae</taxon>
        <taxon>Streptomyces</taxon>
    </lineage>
</organism>
<evidence type="ECO:0000256" key="3">
    <source>
        <dbReference type="SAM" id="MobiDB-lite"/>
    </source>
</evidence>
<dbReference type="CDD" id="cd01821">
    <property type="entry name" value="Rhamnogalacturan_acetylesterase_like"/>
    <property type="match status" value="1"/>
</dbReference>
<evidence type="ECO:0000256" key="2">
    <source>
        <dbReference type="ARBA" id="ARBA00022801"/>
    </source>
</evidence>
<dbReference type="Pfam" id="PF13472">
    <property type="entry name" value="Lipase_GDSL_2"/>
    <property type="match status" value="1"/>
</dbReference>
<dbReference type="InterPro" id="IPR036514">
    <property type="entry name" value="SGNH_hydro_sf"/>
</dbReference>
<dbReference type="Gene3D" id="3.40.50.1110">
    <property type="entry name" value="SGNH hydrolase"/>
    <property type="match status" value="1"/>
</dbReference>
<evidence type="ECO:0000259" key="4">
    <source>
        <dbReference type="Pfam" id="PF13472"/>
    </source>
</evidence>
<dbReference type="InterPro" id="IPR037459">
    <property type="entry name" value="RhgT-like"/>
</dbReference>
<feature type="domain" description="SGNH hydrolase-type esterase" evidence="4">
    <location>
        <begin position="9"/>
        <end position="200"/>
    </location>
</feature>
<dbReference type="InterPro" id="IPR013830">
    <property type="entry name" value="SGNH_hydro"/>
</dbReference>
<name>A0A5J6J1V3_STRVI</name>
<keyword evidence="2" id="KW-0378">Hydrolase</keyword>
<feature type="region of interest" description="Disordered" evidence="3">
    <location>
        <begin position="242"/>
        <end position="263"/>
    </location>
</feature>
<dbReference type="GO" id="GO:0016787">
    <property type="term" value="F:hydrolase activity"/>
    <property type="evidence" value="ECO:0007669"/>
    <property type="project" value="UniProtKB-KW"/>
</dbReference>
<dbReference type="KEGG" id="svn:CP980_07695"/>
<proteinExistence type="inferred from homology"/>
<evidence type="ECO:0000313" key="6">
    <source>
        <dbReference type="Proteomes" id="UP000325563"/>
    </source>
</evidence>
<comment type="similarity">
    <text evidence="1">Belongs to the 'GDSL' lipolytic enzyme family.</text>
</comment>
<dbReference type="PANTHER" id="PTHR43695:SF1">
    <property type="entry name" value="RHAMNOGALACTURONAN ACETYLESTERASE"/>
    <property type="match status" value="1"/>
</dbReference>
<dbReference type="SUPFAM" id="SSF52266">
    <property type="entry name" value="SGNH hydrolase"/>
    <property type="match status" value="1"/>
</dbReference>
<accession>A0A5J6J1V3</accession>
<protein>
    <submittedName>
        <fullName evidence="5">Rhamnogalacturonan acetylesterase</fullName>
    </submittedName>
</protein>
<evidence type="ECO:0000313" key="5">
    <source>
        <dbReference type="EMBL" id="QEV44959.1"/>
    </source>
</evidence>
<dbReference type="Proteomes" id="UP000325563">
    <property type="component" value="Chromosome"/>
</dbReference>
<gene>
    <name evidence="5" type="ORF">CP980_07695</name>
</gene>
<dbReference type="PANTHER" id="PTHR43695">
    <property type="entry name" value="PUTATIVE (AFU_ORTHOLOGUE AFUA_2G17250)-RELATED"/>
    <property type="match status" value="1"/>
</dbReference>
<sequence length="263" mass="29498">MTNRIFVAGDSAAVTRPQGQLPMAGWAQALALFLTDAVEVVDCARARASSKSFREEGRLQWVLDQLEPGDHLLVTFGHEDGKADPGLHTEPFSTYQEHMAAYVHGARERQAHPVIVLPYERRRMDVHGNAARTLGDYPVAARQLADDEHVPVVDLYGQSVQWWGELGPEASKGAFAHRRQGEPLLEKVQDGDNVHLRAEGAIECARFVARSLAEQGVIPFPWVRDLDRRRFSYEEMGWPDEETFSHRTHSRVSEPAPRKESSA</sequence>
<dbReference type="GeneID" id="95610449"/>
<dbReference type="EMBL" id="CP023692">
    <property type="protein sequence ID" value="QEV44959.1"/>
    <property type="molecule type" value="Genomic_DNA"/>
</dbReference>
<dbReference type="AlphaFoldDB" id="A0A5J6J1V3"/>